<organism evidence="2 3">
    <name type="scientific">Methylocystis rosea</name>
    <dbReference type="NCBI Taxonomy" id="173366"/>
    <lineage>
        <taxon>Bacteria</taxon>
        <taxon>Pseudomonadati</taxon>
        <taxon>Pseudomonadota</taxon>
        <taxon>Alphaproteobacteria</taxon>
        <taxon>Hyphomicrobiales</taxon>
        <taxon>Methylocystaceae</taxon>
        <taxon>Methylocystis</taxon>
    </lineage>
</organism>
<dbReference type="GO" id="GO:0003677">
    <property type="term" value="F:DNA binding"/>
    <property type="evidence" value="ECO:0007669"/>
    <property type="project" value="InterPro"/>
</dbReference>
<dbReference type="InterPro" id="IPR011010">
    <property type="entry name" value="DNA_brk_join_enz"/>
</dbReference>
<protein>
    <submittedName>
        <fullName evidence="2">Integrase</fullName>
    </submittedName>
</protein>
<dbReference type="Gene3D" id="1.10.443.10">
    <property type="entry name" value="Intergrase catalytic core"/>
    <property type="match status" value="1"/>
</dbReference>
<dbReference type="SUPFAM" id="SSF56349">
    <property type="entry name" value="DNA breaking-rejoining enzymes"/>
    <property type="match status" value="1"/>
</dbReference>
<sequence length="406" mass="45954">MRYEFPGLKRRLNKDGRARLYWVARADLAKAGYKPKTVPLHYDWRDLEQHQLISSACMKFQAEMLEWASGRKDTAPPFDGTVKGLSRQYQRDEASPYGRLKWNTQRTYDHVLETIENAFGDRALSCIGLKDFRRWYDAARKPKTSGGRERIRKAHGVISMLRRLVSYGVAAELPECARLASILRETSFEQPAQRRVRLMLEHVEAFIPVAIKRGRLSLALGTAFQFETTLRQRDVIGEWEPLKDGDEPSGIVLRGRRWVNGLTWSDISKDFEIYKVTTKTGAIAAHDLKLCPLVMKVIGMIPADKRIGPLIIDEEAGRPYAEHAYSREWRVIADAAGVPRAVWNMDARAGGISEGDEAGADLDDIRAQAAHSQASTTIRYVRGTIGKSRRVAQLRSAHRAERKPNG</sequence>
<evidence type="ECO:0000313" key="3">
    <source>
        <dbReference type="Proteomes" id="UP000273982"/>
    </source>
</evidence>
<dbReference type="EMBL" id="CP034086">
    <property type="protein sequence ID" value="AZG76280.1"/>
    <property type="molecule type" value="Genomic_DNA"/>
</dbReference>
<keyword evidence="1" id="KW-0233">DNA recombination</keyword>
<proteinExistence type="predicted"/>
<dbReference type="InterPro" id="IPR013762">
    <property type="entry name" value="Integrase-like_cat_sf"/>
</dbReference>
<dbReference type="GO" id="GO:0015074">
    <property type="term" value="P:DNA integration"/>
    <property type="evidence" value="ECO:0007669"/>
    <property type="project" value="InterPro"/>
</dbReference>
<dbReference type="GO" id="GO:0006310">
    <property type="term" value="P:DNA recombination"/>
    <property type="evidence" value="ECO:0007669"/>
    <property type="project" value="UniProtKB-KW"/>
</dbReference>
<evidence type="ECO:0000256" key="1">
    <source>
        <dbReference type="ARBA" id="ARBA00023172"/>
    </source>
</evidence>
<dbReference type="RefSeq" id="WP_124738097.1">
    <property type="nucleotide sequence ID" value="NZ_CP034086.1"/>
</dbReference>
<gene>
    <name evidence="2" type="ORF">EHO51_05805</name>
</gene>
<accession>A0A3G8M5C5</accession>
<evidence type="ECO:0000313" key="2">
    <source>
        <dbReference type="EMBL" id="AZG76280.1"/>
    </source>
</evidence>
<name>A0A3G8M5C5_9HYPH</name>
<dbReference type="Proteomes" id="UP000273982">
    <property type="component" value="Chromosome"/>
</dbReference>
<dbReference type="AlphaFoldDB" id="A0A3G8M5C5"/>
<dbReference type="KEGG" id="mros:EHO51_05805"/>
<reference evidence="2 3" key="1">
    <citation type="submission" date="2018-11" db="EMBL/GenBank/DDBJ databases">
        <title>Genome squencing of methanotrophic bacteria isolated from alkaline groundwater in Korea.</title>
        <authorList>
            <person name="Nguyen L.N."/>
        </authorList>
    </citation>
    <scope>NUCLEOTIDE SEQUENCE [LARGE SCALE GENOMIC DNA]</scope>
    <source>
        <strain evidence="2 3">GW6</strain>
    </source>
</reference>